<sequence length="158" mass="17129">MSVFADTSAVVKLYADEYGSQAVRDLAQPLVVSQMTRVEVPAALWRKHRMGELGAEDTRVLVAEFEADYFGAPGEERRLSAVRVTAEILEEAVRLTAVHGLRAYDAVQLASAKAVRSADPGCTSCAVFDKNLRAAAAMEGFSPLPEETSPYGPRVERV</sequence>
<dbReference type="RefSeq" id="WP_191268839.1">
    <property type="nucleotide sequence ID" value="NZ_BMXJ01000002.1"/>
</dbReference>
<organism evidence="6 7">
    <name type="scientific">Nocardiopsis terrae</name>
    <dbReference type="NCBI Taxonomy" id="372655"/>
    <lineage>
        <taxon>Bacteria</taxon>
        <taxon>Bacillati</taxon>
        <taxon>Actinomycetota</taxon>
        <taxon>Actinomycetes</taxon>
        <taxon>Streptosporangiales</taxon>
        <taxon>Nocardiopsidaceae</taxon>
        <taxon>Nocardiopsis</taxon>
    </lineage>
</organism>
<feature type="domain" description="PIN" evidence="5">
    <location>
        <begin position="3"/>
        <end position="118"/>
    </location>
</feature>
<evidence type="ECO:0000259" key="5">
    <source>
        <dbReference type="Pfam" id="PF01850"/>
    </source>
</evidence>
<dbReference type="Gene3D" id="3.40.50.1010">
    <property type="entry name" value="5'-nuclease"/>
    <property type="match status" value="1"/>
</dbReference>
<gene>
    <name evidence="6" type="ORF">H4W79_000468</name>
</gene>
<name>A0ABR9HB39_9ACTN</name>
<dbReference type="SUPFAM" id="SSF88723">
    <property type="entry name" value="PIN domain-like"/>
    <property type="match status" value="1"/>
</dbReference>
<evidence type="ECO:0000256" key="2">
    <source>
        <dbReference type="ARBA" id="ARBA00022723"/>
    </source>
</evidence>
<proteinExistence type="predicted"/>
<evidence type="ECO:0000256" key="4">
    <source>
        <dbReference type="ARBA" id="ARBA00022842"/>
    </source>
</evidence>
<evidence type="ECO:0000256" key="3">
    <source>
        <dbReference type="ARBA" id="ARBA00022801"/>
    </source>
</evidence>
<dbReference type="InterPro" id="IPR002716">
    <property type="entry name" value="PIN_dom"/>
</dbReference>
<keyword evidence="3" id="KW-0378">Hydrolase</keyword>
<evidence type="ECO:0000313" key="7">
    <source>
        <dbReference type="Proteomes" id="UP000598217"/>
    </source>
</evidence>
<keyword evidence="4" id="KW-0460">Magnesium</keyword>
<keyword evidence="2" id="KW-0479">Metal-binding</keyword>
<dbReference type="EMBL" id="JADBDY010000001">
    <property type="protein sequence ID" value="MBE1456254.1"/>
    <property type="molecule type" value="Genomic_DNA"/>
</dbReference>
<comment type="caution">
    <text evidence="6">The sequence shown here is derived from an EMBL/GenBank/DDBJ whole genome shotgun (WGS) entry which is preliminary data.</text>
</comment>
<dbReference type="Pfam" id="PF01850">
    <property type="entry name" value="PIN"/>
    <property type="match status" value="1"/>
</dbReference>
<keyword evidence="7" id="KW-1185">Reference proteome</keyword>
<reference evidence="6 7" key="1">
    <citation type="submission" date="2020-10" db="EMBL/GenBank/DDBJ databases">
        <title>Sequencing the genomes of 1000 actinobacteria strains.</title>
        <authorList>
            <person name="Klenk H.-P."/>
        </authorList>
    </citation>
    <scope>NUCLEOTIDE SEQUENCE [LARGE SCALE GENOMIC DNA]</scope>
    <source>
        <strain evidence="6 7">DSM 45157</strain>
    </source>
</reference>
<dbReference type="CDD" id="cd09874">
    <property type="entry name" value="PIN_MT3492-like"/>
    <property type="match status" value="1"/>
</dbReference>
<evidence type="ECO:0000256" key="1">
    <source>
        <dbReference type="ARBA" id="ARBA00022722"/>
    </source>
</evidence>
<evidence type="ECO:0000313" key="6">
    <source>
        <dbReference type="EMBL" id="MBE1456254.1"/>
    </source>
</evidence>
<dbReference type="Proteomes" id="UP000598217">
    <property type="component" value="Unassembled WGS sequence"/>
</dbReference>
<keyword evidence="1" id="KW-0540">Nuclease</keyword>
<protein>
    <submittedName>
        <fullName evidence="6">Nucleic acid-binding protein</fullName>
    </submittedName>
</protein>
<accession>A0ABR9HB39</accession>
<dbReference type="InterPro" id="IPR029060">
    <property type="entry name" value="PIN-like_dom_sf"/>
</dbReference>